<name>A0A167DVA3_9ASCO</name>
<evidence type="ECO:0000256" key="2">
    <source>
        <dbReference type="ARBA" id="ARBA00023054"/>
    </source>
</evidence>
<organism evidence="5 6">
    <name type="scientific">Sugiyamaella lignohabitans</name>
    <dbReference type="NCBI Taxonomy" id="796027"/>
    <lineage>
        <taxon>Eukaryota</taxon>
        <taxon>Fungi</taxon>
        <taxon>Dikarya</taxon>
        <taxon>Ascomycota</taxon>
        <taxon>Saccharomycotina</taxon>
        <taxon>Dipodascomycetes</taxon>
        <taxon>Dipodascales</taxon>
        <taxon>Trichomonascaceae</taxon>
        <taxon>Sugiyamaella</taxon>
    </lineage>
</organism>
<evidence type="ECO:0000256" key="1">
    <source>
        <dbReference type="ARBA" id="ARBA00009291"/>
    </source>
</evidence>
<feature type="compositionally biased region" description="Basic and acidic residues" evidence="4">
    <location>
        <begin position="519"/>
        <end position="530"/>
    </location>
</feature>
<dbReference type="RefSeq" id="XP_018735811.1">
    <property type="nucleotide sequence ID" value="XM_018878516.1"/>
</dbReference>
<dbReference type="AlphaFoldDB" id="A0A167DVA3"/>
<evidence type="ECO:0000313" key="6">
    <source>
        <dbReference type="Proteomes" id="UP000189580"/>
    </source>
</evidence>
<feature type="compositionally biased region" description="Polar residues" evidence="4">
    <location>
        <begin position="385"/>
        <end position="406"/>
    </location>
</feature>
<keyword evidence="2 3" id="KW-0175">Coiled coil</keyword>
<protein>
    <recommendedName>
        <fullName evidence="7">Afadin and alpha-actinin-binding-domain-containing protein</fullName>
    </recommendedName>
</protein>
<dbReference type="Pfam" id="PF11559">
    <property type="entry name" value="ADIP"/>
    <property type="match status" value="1"/>
</dbReference>
<dbReference type="Proteomes" id="UP000189580">
    <property type="component" value="Chromosome a"/>
</dbReference>
<gene>
    <name evidence="5" type="ORF">AWJ20_1620</name>
</gene>
<accession>A0A167DVA3</accession>
<feature type="coiled-coil region" evidence="3">
    <location>
        <begin position="63"/>
        <end position="125"/>
    </location>
</feature>
<dbReference type="OrthoDB" id="312015at2759"/>
<feature type="compositionally biased region" description="Polar residues" evidence="4">
    <location>
        <begin position="350"/>
        <end position="377"/>
    </location>
</feature>
<keyword evidence="6" id="KW-1185">Reference proteome</keyword>
<dbReference type="InterPro" id="IPR021622">
    <property type="entry name" value="Afadin/alpha-actinin-bd"/>
</dbReference>
<feature type="region of interest" description="Disordered" evidence="4">
    <location>
        <begin position="492"/>
        <end position="542"/>
    </location>
</feature>
<feature type="region of interest" description="Disordered" evidence="4">
    <location>
        <begin position="344"/>
        <end position="406"/>
    </location>
</feature>
<reference evidence="5 6" key="1">
    <citation type="submission" date="2016-02" db="EMBL/GenBank/DDBJ databases">
        <title>Complete genome sequence and transcriptome regulation of the pentose utilising yeast Sugiyamaella lignohabitans.</title>
        <authorList>
            <person name="Bellasio M."/>
            <person name="Peymann A."/>
            <person name="Valli M."/>
            <person name="Sipitzky M."/>
            <person name="Graf A."/>
            <person name="Sauer M."/>
            <person name="Marx H."/>
            <person name="Mattanovich D."/>
        </authorList>
    </citation>
    <scope>NUCLEOTIDE SEQUENCE [LARGE SCALE GENOMIC DNA]</scope>
    <source>
        <strain evidence="5 6">CBS 10342</strain>
    </source>
</reference>
<proteinExistence type="inferred from homology"/>
<dbReference type="GeneID" id="30033443"/>
<evidence type="ECO:0008006" key="7">
    <source>
        <dbReference type="Google" id="ProtNLM"/>
    </source>
</evidence>
<dbReference type="KEGG" id="slb:AWJ20_1620"/>
<comment type="similarity">
    <text evidence="1">Belongs to the ADIP family.</text>
</comment>
<evidence type="ECO:0000313" key="5">
    <source>
        <dbReference type="EMBL" id="ANB13334.1"/>
    </source>
</evidence>
<sequence length="542" mass="60375">MPGHDIQSAALFINNVLTSKGYISESEKIYFGDSEARSDRNDTRIINTIYALINTIENDSKAKEAAQRKTGALERELERETNLRTRVESRYDALEKQIQTSQKKANNLEMMLDDEKNKSHELRETALRLQYSLQQFKLQSANELRRKDMELAWLRERVRDPRRASKSLAEFSSKTPTAISGSLASTRLAHLPTNPEDEQMKLHNELTSTNIALSQELTSFNSELVSENKLLFSLLNKVKVTIQNLTEGRIHEKLAGFDFVGKGNESDSAGVAIRAASSEELGEQVLLSIAQIRDILNSPNFVSLAELKEKETRVESLEFQLKEMTSNWEKALKTMEDWRAYRENRKSGGRNVNTGKNGLDDGQSSIANPRIRSTSEANLKRRTAHQSFGSSAQSTSTKGDNKIISQTETDEITKATVVYPNSNTVTVSPMRRSLIPDSKSTFKQATDPKRDLEYNDQALELSSTFTLVRTTAGSKPKLTSIDLTPKAAKRASNIGQFSRAPAPNLPSKIDSDYTASQKLEPKEVGSDERSTSGADVVASTGN</sequence>
<evidence type="ECO:0000256" key="4">
    <source>
        <dbReference type="SAM" id="MobiDB-lite"/>
    </source>
</evidence>
<dbReference type="EMBL" id="CP014501">
    <property type="protein sequence ID" value="ANB13334.1"/>
    <property type="molecule type" value="Genomic_DNA"/>
</dbReference>
<evidence type="ECO:0000256" key="3">
    <source>
        <dbReference type="SAM" id="Coils"/>
    </source>
</evidence>